<feature type="transmembrane region" description="Helical" evidence="1">
    <location>
        <begin position="15"/>
        <end position="34"/>
    </location>
</feature>
<dbReference type="PANTHER" id="PTHR43592:SF15">
    <property type="entry name" value="CAAX AMINO TERMINAL PROTEASE FAMILY PROTEIN"/>
    <property type="match status" value="1"/>
</dbReference>
<dbReference type="GO" id="GO:0080120">
    <property type="term" value="P:CAAX-box protein maturation"/>
    <property type="evidence" value="ECO:0007669"/>
    <property type="project" value="UniProtKB-ARBA"/>
</dbReference>
<keyword evidence="1" id="KW-0472">Membrane</keyword>
<dbReference type="eggNOG" id="COG1266">
    <property type="taxonomic scope" value="Bacteria"/>
</dbReference>
<proteinExistence type="predicted"/>
<dbReference type="InterPro" id="IPR003675">
    <property type="entry name" value="Rce1/LyrA-like_dom"/>
</dbReference>
<keyword evidence="1" id="KW-1133">Transmembrane helix</keyword>
<evidence type="ECO:0000313" key="4">
    <source>
        <dbReference type="Proteomes" id="UP000030652"/>
    </source>
</evidence>
<dbReference type="PANTHER" id="PTHR43592">
    <property type="entry name" value="CAAX AMINO TERMINAL PROTEASE"/>
    <property type="match status" value="1"/>
</dbReference>
<dbReference type="GO" id="GO:0004175">
    <property type="term" value="F:endopeptidase activity"/>
    <property type="evidence" value="ECO:0007669"/>
    <property type="project" value="UniProtKB-ARBA"/>
</dbReference>
<organism evidence="3 4">
    <name type="scientific">Candidatus Scalindua brodae</name>
    <dbReference type="NCBI Taxonomy" id="237368"/>
    <lineage>
        <taxon>Bacteria</taxon>
        <taxon>Pseudomonadati</taxon>
        <taxon>Planctomycetota</taxon>
        <taxon>Candidatus Brocadiia</taxon>
        <taxon>Candidatus Brocadiales</taxon>
        <taxon>Candidatus Scalinduaceae</taxon>
        <taxon>Candidatus Scalindua</taxon>
    </lineage>
</organism>
<dbReference type="Pfam" id="PF02517">
    <property type="entry name" value="Rce1-like"/>
    <property type="match status" value="1"/>
</dbReference>
<protein>
    <recommendedName>
        <fullName evidence="2">CAAX prenyl protease 2/Lysostaphin resistance protein A-like domain-containing protein</fullName>
    </recommendedName>
</protein>
<accession>A0A0B0EK24</accession>
<evidence type="ECO:0000259" key="2">
    <source>
        <dbReference type="Pfam" id="PF02517"/>
    </source>
</evidence>
<keyword evidence="1" id="KW-0812">Transmembrane</keyword>
<reference evidence="3 4" key="1">
    <citation type="submission" date="2014-10" db="EMBL/GenBank/DDBJ databases">
        <title>Draft genome of anammox bacterium scalindua brodae, obtained using differential coverage binning of sequence data from two enrichment reactors.</title>
        <authorList>
            <person name="Speth D.R."/>
            <person name="Russ L."/>
            <person name="Kartal B."/>
            <person name="Op den Camp H.J."/>
            <person name="Dutilh B.E."/>
            <person name="Jetten M.S."/>
        </authorList>
    </citation>
    <scope>NUCLEOTIDE SEQUENCE [LARGE SCALE GENOMIC DNA]</scope>
    <source>
        <strain evidence="3">RU1</strain>
    </source>
</reference>
<feature type="transmembrane region" description="Helical" evidence="1">
    <location>
        <begin position="145"/>
        <end position="165"/>
    </location>
</feature>
<feature type="domain" description="CAAX prenyl protease 2/Lysostaphin resistance protein A-like" evidence="2">
    <location>
        <begin position="146"/>
        <end position="233"/>
    </location>
</feature>
<gene>
    <name evidence="3" type="ORF">SCABRO_01318</name>
</gene>
<feature type="transmembrane region" description="Helical" evidence="1">
    <location>
        <begin position="185"/>
        <end position="214"/>
    </location>
</feature>
<evidence type="ECO:0000256" key="1">
    <source>
        <dbReference type="SAM" id="Phobius"/>
    </source>
</evidence>
<evidence type="ECO:0000313" key="3">
    <source>
        <dbReference type="EMBL" id="KHE92929.1"/>
    </source>
</evidence>
<dbReference type="EMBL" id="JRYO01000085">
    <property type="protein sequence ID" value="KHE92929.1"/>
    <property type="molecule type" value="Genomic_DNA"/>
</dbReference>
<dbReference type="AlphaFoldDB" id="A0A0B0EK24"/>
<feature type="transmembrane region" description="Helical" evidence="1">
    <location>
        <begin position="220"/>
        <end position="241"/>
    </location>
</feature>
<name>A0A0B0EK24_9BACT</name>
<comment type="caution">
    <text evidence="3">The sequence shown here is derived from an EMBL/GenBank/DDBJ whole genome shotgun (WGS) entry which is preliminary data.</text>
</comment>
<sequence>MKLLDDNKHWNLKDIFKVFLLYLLMMLAGIPVFTKVVEQVFGFDLVATFGQNTVLLSLSLVVNIVTCLYIFNIVRTGYGLPVVSLGLTIRNWKSDVKTGLKHYLIVLPVIIVSGFIVDFALRAFGIEPERQDIINNLLSEDSLGVLAFMVFFGMLAAPIVEELLFRGFLQPAVRITCDRLQTILISGFVFALIHWNAHVFLQIFVLGLMLAYLFEKTGSLVAPITVHICHNTITLAFLISYKHFLKSYV</sequence>
<dbReference type="Proteomes" id="UP000030652">
    <property type="component" value="Unassembled WGS sequence"/>
</dbReference>
<feature type="transmembrane region" description="Helical" evidence="1">
    <location>
        <begin position="103"/>
        <end position="125"/>
    </location>
</feature>
<feature type="transmembrane region" description="Helical" evidence="1">
    <location>
        <begin position="54"/>
        <end position="74"/>
    </location>
</feature>